<evidence type="ECO:0000256" key="1">
    <source>
        <dbReference type="ARBA" id="ARBA00022553"/>
    </source>
</evidence>
<evidence type="ECO:0000256" key="2">
    <source>
        <dbReference type="PROSITE-ProRule" id="PRU00169"/>
    </source>
</evidence>
<sequence>MKDLTFLVVDDSQIVRSLVKTAVFTQFGSNRIFTASNGAQAKDILLSKKVDIIISDWEMPKMSGQELLSFVKESKKLSEIPFIMMTTRGGKESVLEAIQNGVSHYVVKPFTTEKLEDAIRRSWTSSRKRKEMRIAGLPQHVLKIATSGQMLDGKIQNISRSGALLDLPFHSALALFSNIRMHINMPLNDNDTIQLCNLTGRIIRISAHNASDPTDRSCSIALIFDYEKCETKTIDGLNYLMDYLSSNLPKLVKETTLKSSMCDNFTGISE</sequence>
<dbReference type="SUPFAM" id="SSF52172">
    <property type="entry name" value="CheY-like"/>
    <property type="match status" value="1"/>
</dbReference>
<dbReference type="Pfam" id="PF07238">
    <property type="entry name" value="PilZ"/>
    <property type="match status" value="1"/>
</dbReference>
<dbReference type="GO" id="GO:0000160">
    <property type="term" value="P:phosphorelay signal transduction system"/>
    <property type="evidence" value="ECO:0007669"/>
    <property type="project" value="InterPro"/>
</dbReference>
<comment type="caution">
    <text evidence="4">The sequence shown here is derived from an EMBL/GenBank/DDBJ whole genome shotgun (WGS) entry which is preliminary data.</text>
</comment>
<dbReference type="InterPro" id="IPR009875">
    <property type="entry name" value="PilZ_domain"/>
</dbReference>
<dbReference type="InterPro" id="IPR011006">
    <property type="entry name" value="CheY-like_superfamily"/>
</dbReference>
<evidence type="ECO:0000313" key="4">
    <source>
        <dbReference type="EMBL" id="RDL44398.1"/>
    </source>
</evidence>
<dbReference type="PANTHER" id="PTHR44591:SF3">
    <property type="entry name" value="RESPONSE REGULATORY DOMAIN-CONTAINING PROTEIN"/>
    <property type="match status" value="1"/>
</dbReference>
<dbReference type="InterPro" id="IPR050595">
    <property type="entry name" value="Bact_response_regulator"/>
</dbReference>
<dbReference type="Pfam" id="PF00072">
    <property type="entry name" value="Response_reg"/>
    <property type="match status" value="1"/>
</dbReference>
<evidence type="ECO:0000313" key="5">
    <source>
        <dbReference type="Proteomes" id="UP000254326"/>
    </source>
</evidence>
<dbReference type="Gene3D" id="3.40.50.2300">
    <property type="match status" value="1"/>
</dbReference>
<dbReference type="AlphaFoldDB" id="A0A370U9H7"/>
<dbReference type="OrthoDB" id="9800897at2"/>
<keyword evidence="5" id="KW-1185">Reference proteome</keyword>
<dbReference type="PANTHER" id="PTHR44591">
    <property type="entry name" value="STRESS RESPONSE REGULATOR PROTEIN 1"/>
    <property type="match status" value="1"/>
</dbReference>
<reference evidence="4 5" key="1">
    <citation type="submission" date="2018-06" db="EMBL/GenBank/DDBJ databases">
        <title>Marinomonas sp. YLB-05 draft genome sequence.</title>
        <authorList>
            <person name="Yu L."/>
            <person name="Tang X."/>
        </authorList>
    </citation>
    <scope>NUCLEOTIDE SEQUENCE [LARGE SCALE GENOMIC DNA]</scope>
    <source>
        <strain evidence="4 5">YLB-05</strain>
    </source>
</reference>
<feature type="domain" description="Response regulatory" evidence="3">
    <location>
        <begin position="5"/>
        <end position="123"/>
    </location>
</feature>
<dbReference type="InterPro" id="IPR001789">
    <property type="entry name" value="Sig_transdc_resp-reg_receiver"/>
</dbReference>
<feature type="modified residue" description="4-aspartylphosphate" evidence="2">
    <location>
        <position position="56"/>
    </location>
</feature>
<name>A0A370U9H7_9GAMM</name>
<proteinExistence type="predicted"/>
<dbReference type="GO" id="GO:0035438">
    <property type="term" value="F:cyclic-di-GMP binding"/>
    <property type="evidence" value="ECO:0007669"/>
    <property type="project" value="InterPro"/>
</dbReference>
<evidence type="ECO:0000259" key="3">
    <source>
        <dbReference type="PROSITE" id="PS50110"/>
    </source>
</evidence>
<accession>A0A370U9H7</accession>
<dbReference type="PROSITE" id="PS50110">
    <property type="entry name" value="RESPONSE_REGULATORY"/>
    <property type="match status" value="1"/>
</dbReference>
<organism evidence="4 5">
    <name type="scientific">Marinomonas piezotolerans</name>
    <dbReference type="NCBI Taxonomy" id="2213058"/>
    <lineage>
        <taxon>Bacteria</taxon>
        <taxon>Pseudomonadati</taxon>
        <taxon>Pseudomonadota</taxon>
        <taxon>Gammaproteobacteria</taxon>
        <taxon>Oceanospirillales</taxon>
        <taxon>Oceanospirillaceae</taxon>
        <taxon>Marinomonas</taxon>
    </lineage>
</organism>
<dbReference type="Proteomes" id="UP000254326">
    <property type="component" value="Unassembled WGS sequence"/>
</dbReference>
<dbReference type="RefSeq" id="WP_115467661.1">
    <property type="nucleotide sequence ID" value="NZ_QKRA01000003.1"/>
</dbReference>
<dbReference type="SMART" id="SM00448">
    <property type="entry name" value="REC"/>
    <property type="match status" value="1"/>
</dbReference>
<gene>
    <name evidence="4" type="ORF">DN730_08320</name>
</gene>
<dbReference type="EMBL" id="QKRA01000003">
    <property type="protein sequence ID" value="RDL44398.1"/>
    <property type="molecule type" value="Genomic_DNA"/>
</dbReference>
<keyword evidence="1 2" id="KW-0597">Phosphoprotein</keyword>
<protein>
    <submittedName>
        <fullName evidence="4">Response regulator</fullName>
    </submittedName>
</protein>